<protein>
    <recommendedName>
        <fullName evidence="10">3-hydroxyacyl-[acyl-carrier-protein] dehydratase FabZ</fullName>
        <ecNumber evidence="10">4.2.1.59</ecNumber>
    </recommendedName>
    <alternativeName>
        <fullName evidence="10">(3R)-hydroxymyristoyl-[acyl-carrier-protein] dehydratase</fullName>
        <shortName evidence="10">(3R)-hydroxymyristoyl-ACP dehydrase</shortName>
    </alternativeName>
    <alternativeName>
        <fullName evidence="10">Beta-hydroxyacyl-ACP dehydratase</fullName>
    </alternativeName>
</protein>
<evidence type="ECO:0000313" key="11">
    <source>
        <dbReference type="EMBL" id="MBU3820190.1"/>
    </source>
</evidence>
<keyword evidence="4 10" id="KW-0963">Cytoplasm</keyword>
<dbReference type="EC" id="4.2.1.59" evidence="10"/>
<evidence type="ECO:0000256" key="2">
    <source>
        <dbReference type="ARBA" id="ARBA00004496"/>
    </source>
</evidence>
<sequence>MAEQTLIPAQPRAEARALTAAEIAAILPHRYPFALVDRILDYEPGQWAIGRKCVTMNEPFFQGHFPGQPVMPGVLILEALAQVGAVAALTEPGSEGKLALFGGVKNARFKQQVQPGDVLELRCELISRRGPLGIGRATARVDGKLAATAELTFALADRK</sequence>
<evidence type="ECO:0000313" key="12">
    <source>
        <dbReference type="Proteomes" id="UP000824178"/>
    </source>
</evidence>
<dbReference type="FunFam" id="3.10.129.10:FF:000001">
    <property type="entry name" value="3-hydroxyacyl-[acyl-carrier-protein] dehydratase FabZ"/>
    <property type="match status" value="1"/>
</dbReference>
<dbReference type="Pfam" id="PF07977">
    <property type="entry name" value="FabA"/>
    <property type="match status" value="1"/>
</dbReference>
<proteinExistence type="inferred from homology"/>
<dbReference type="AlphaFoldDB" id="A0A9E2KLH9"/>
<keyword evidence="5 10" id="KW-0444">Lipid biosynthesis</keyword>
<keyword evidence="6 10" id="KW-0441">Lipid A biosynthesis</keyword>
<comment type="caution">
    <text evidence="11">The sequence shown here is derived from an EMBL/GenBank/DDBJ whole genome shotgun (WGS) entry which is preliminary data.</text>
</comment>
<dbReference type="GO" id="GO:0009245">
    <property type="term" value="P:lipid A biosynthetic process"/>
    <property type="evidence" value="ECO:0007669"/>
    <property type="project" value="UniProtKB-UniRule"/>
</dbReference>
<evidence type="ECO:0000256" key="5">
    <source>
        <dbReference type="ARBA" id="ARBA00022516"/>
    </source>
</evidence>
<accession>A0A9E2KLH9</accession>
<organism evidence="11 12">
    <name type="scientific">Candidatus Faecalibacterium intestinavium</name>
    <dbReference type="NCBI Taxonomy" id="2838580"/>
    <lineage>
        <taxon>Bacteria</taxon>
        <taxon>Bacillati</taxon>
        <taxon>Bacillota</taxon>
        <taxon>Clostridia</taxon>
        <taxon>Eubacteriales</taxon>
        <taxon>Oscillospiraceae</taxon>
        <taxon>Faecalibacterium</taxon>
    </lineage>
</organism>
<comment type="subcellular location">
    <subcellularLocation>
        <location evidence="2 10">Cytoplasm</location>
    </subcellularLocation>
</comment>
<dbReference type="NCBIfam" id="NF000582">
    <property type="entry name" value="PRK00006.1"/>
    <property type="match status" value="1"/>
</dbReference>
<name>A0A9E2KLH9_9FIRM</name>
<dbReference type="GO" id="GO:0019171">
    <property type="term" value="F:(3R)-hydroxyacyl-[acyl-carrier-protein] dehydratase activity"/>
    <property type="evidence" value="ECO:0007669"/>
    <property type="project" value="UniProtKB-EC"/>
</dbReference>
<dbReference type="PANTHER" id="PTHR30272:SF1">
    <property type="entry name" value="3-HYDROXYACYL-[ACYL-CARRIER-PROTEIN] DEHYDRATASE"/>
    <property type="match status" value="1"/>
</dbReference>
<dbReference type="GO" id="GO:0016020">
    <property type="term" value="C:membrane"/>
    <property type="evidence" value="ECO:0007669"/>
    <property type="project" value="GOC"/>
</dbReference>
<reference evidence="11" key="1">
    <citation type="journal article" date="2021" name="PeerJ">
        <title>Extensive microbial diversity within the chicken gut microbiome revealed by metagenomics and culture.</title>
        <authorList>
            <person name="Gilroy R."/>
            <person name="Ravi A."/>
            <person name="Getino M."/>
            <person name="Pursley I."/>
            <person name="Horton D.L."/>
            <person name="Alikhan N.F."/>
            <person name="Baker D."/>
            <person name="Gharbi K."/>
            <person name="Hall N."/>
            <person name="Watson M."/>
            <person name="Adriaenssens E.M."/>
            <person name="Foster-Nyarko E."/>
            <person name="Jarju S."/>
            <person name="Secka A."/>
            <person name="Antonio M."/>
            <person name="Oren A."/>
            <person name="Chaudhuri R.R."/>
            <person name="La Ragione R."/>
            <person name="Hildebrand F."/>
            <person name="Pallen M.J."/>
        </authorList>
    </citation>
    <scope>NUCLEOTIDE SEQUENCE</scope>
    <source>
        <strain evidence="11">742</strain>
    </source>
</reference>
<evidence type="ECO:0000256" key="1">
    <source>
        <dbReference type="ARBA" id="ARBA00001055"/>
    </source>
</evidence>
<dbReference type="HAMAP" id="MF_00406">
    <property type="entry name" value="FabZ"/>
    <property type="match status" value="1"/>
</dbReference>
<dbReference type="PANTHER" id="PTHR30272">
    <property type="entry name" value="3-HYDROXYACYL-[ACYL-CARRIER-PROTEIN] DEHYDRATASE"/>
    <property type="match status" value="1"/>
</dbReference>
<dbReference type="InterPro" id="IPR010084">
    <property type="entry name" value="FabZ"/>
</dbReference>
<feature type="active site" evidence="10">
    <location>
        <position position="64"/>
    </location>
</feature>
<dbReference type="GO" id="GO:0006633">
    <property type="term" value="P:fatty acid biosynthetic process"/>
    <property type="evidence" value="ECO:0007669"/>
    <property type="project" value="UniProtKB-UniRule"/>
</dbReference>
<evidence type="ECO:0000256" key="9">
    <source>
        <dbReference type="ARBA" id="ARBA00025049"/>
    </source>
</evidence>
<evidence type="ECO:0000256" key="4">
    <source>
        <dbReference type="ARBA" id="ARBA00022490"/>
    </source>
</evidence>
<comment type="similarity">
    <text evidence="3 10">Belongs to the thioester dehydratase family. FabZ subfamily.</text>
</comment>
<comment type="function">
    <text evidence="9 10">Involved in unsaturated fatty acids biosynthesis. Catalyzes the dehydration of short chain beta-hydroxyacyl-ACPs and long chain saturated and unsaturated beta-hydroxyacyl-ACPs.</text>
</comment>
<reference evidence="11" key="2">
    <citation type="submission" date="2021-04" db="EMBL/GenBank/DDBJ databases">
        <authorList>
            <person name="Gilroy R."/>
        </authorList>
    </citation>
    <scope>NUCLEOTIDE SEQUENCE</scope>
    <source>
        <strain evidence="11">742</strain>
    </source>
</reference>
<keyword evidence="8 10" id="KW-0456">Lyase</keyword>
<dbReference type="CDD" id="cd01288">
    <property type="entry name" value="FabZ"/>
    <property type="match status" value="1"/>
</dbReference>
<dbReference type="SUPFAM" id="SSF54637">
    <property type="entry name" value="Thioesterase/thiol ester dehydrase-isomerase"/>
    <property type="match status" value="1"/>
</dbReference>
<evidence type="ECO:0000256" key="8">
    <source>
        <dbReference type="ARBA" id="ARBA00023239"/>
    </source>
</evidence>
<dbReference type="NCBIfam" id="TIGR01750">
    <property type="entry name" value="fabZ"/>
    <property type="match status" value="1"/>
</dbReference>
<dbReference type="EMBL" id="JAHLFH010000158">
    <property type="protein sequence ID" value="MBU3820190.1"/>
    <property type="molecule type" value="Genomic_DNA"/>
</dbReference>
<evidence type="ECO:0000256" key="3">
    <source>
        <dbReference type="ARBA" id="ARBA00009174"/>
    </source>
</evidence>
<dbReference type="InterPro" id="IPR013114">
    <property type="entry name" value="FabA_FabZ"/>
</dbReference>
<comment type="catalytic activity">
    <reaction evidence="1 10">
        <text>a (3R)-hydroxyacyl-[ACP] = a (2E)-enoyl-[ACP] + H2O</text>
        <dbReference type="Rhea" id="RHEA:13097"/>
        <dbReference type="Rhea" id="RHEA-COMP:9925"/>
        <dbReference type="Rhea" id="RHEA-COMP:9945"/>
        <dbReference type="ChEBI" id="CHEBI:15377"/>
        <dbReference type="ChEBI" id="CHEBI:78784"/>
        <dbReference type="ChEBI" id="CHEBI:78827"/>
        <dbReference type="EC" id="4.2.1.59"/>
    </reaction>
</comment>
<evidence type="ECO:0000256" key="6">
    <source>
        <dbReference type="ARBA" id="ARBA00022556"/>
    </source>
</evidence>
<evidence type="ECO:0000256" key="7">
    <source>
        <dbReference type="ARBA" id="ARBA00023098"/>
    </source>
</evidence>
<dbReference type="InterPro" id="IPR029069">
    <property type="entry name" value="HotDog_dom_sf"/>
</dbReference>
<dbReference type="Gene3D" id="3.10.129.10">
    <property type="entry name" value="Hotdog Thioesterase"/>
    <property type="match status" value="1"/>
</dbReference>
<evidence type="ECO:0000256" key="10">
    <source>
        <dbReference type="HAMAP-Rule" id="MF_00406"/>
    </source>
</evidence>
<keyword evidence="7 10" id="KW-0443">Lipid metabolism</keyword>
<gene>
    <name evidence="10 11" type="primary">fabZ</name>
    <name evidence="11" type="ORF">H9864_07475</name>
</gene>
<dbReference type="Proteomes" id="UP000824178">
    <property type="component" value="Unassembled WGS sequence"/>
</dbReference>
<dbReference type="GO" id="GO:0005737">
    <property type="term" value="C:cytoplasm"/>
    <property type="evidence" value="ECO:0007669"/>
    <property type="project" value="UniProtKB-SubCell"/>
</dbReference>